<comment type="caution">
    <text evidence="2">The sequence shown here is derived from an EMBL/GenBank/DDBJ whole genome shotgun (WGS) entry which is preliminary data.</text>
</comment>
<dbReference type="AlphaFoldDB" id="A0A6G0TC33"/>
<evidence type="ECO:0000256" key="1">
    <source>
        <dbReference type="SAM" id="MobiDB-lite"/>
    </source>
</evidence>
<evidence type="ECO:0000313" key="2">
    <source>
        <dbReference type="EMBL" id="KAE9529678.1"/>
    </source>
</evidence>
<feature type="region of interest" description="Disordered" evidence="1">
    <location>
        <begin position="26"/>
        <end position="66"/>
    </location>
</feature>
<protein>
    <submittedName>
        <fullName evidence="2">Uncharacterized protein</fullName>
    </submittedName>
</protein>
<reference evidence="2 3" key="1">
    <citation type="submission" date="2019-08" db="EMBL/GenBank/DDBJ databases">
        <title>The genome of the soybean aphid Biotype 1, its phylome, world population structure and adaptation to the North American continent.</title>
        <authorList>
            <person name="Giordano R."/>
            <person name="Donthu R.K."/>
            <person name="Hernandez A.G."/>
            <person name="Wright C.L."/>
            <person name="Zimin A.V."/>
        </authorList>
    </citation>
    <scope>NUCLEOTIDE SEQUENCE [LARGE SCALE GENOMIC DNA]</scope>
    <source>
        <tissue evidence="2">Whole aphids</tissue>
    </source>
</reference>
<accession>A0A6G0TC33</accession>
<gene>
    <name evidence="2" type="ORF">AGLY_011774</name>
</gene>
<dbReference type="Proteomes" id="UP000475862">
    <property type="component" value="Unassembled WGS sequence"/>
</dbReference>
<evidence type="ECO:0000313" key="3">
    <source>
        <dbReference type="Proteomes" id="UP000475862"/>
    </source>
</evidence>
<name>A0A6G0TC33_APHGL</name>
<organism evidence="2 3">
    <name type="scientific">Aphis glycines</name>
    <name type="common">Soybean aphid</name>
    <dbReference type="NCBI Taxonomy" id="307491"/>
    <lineage>
        <taxon>Eukaryota</taxon>
        <taxon>Metazoa</taxon>
        <taxon>Ecdysozoa</taxon>
        <taxon>Arthropoda</taxon>
        <taxon>Hexapoda</taxon>
        <taxon>Insecta</taxon>
        <taxon>Pterygota</taxon>
        <taxon>Neoptera</taxon>
        <taxon>Paraneoptera</taxon>
        <taxon>Hemiptera</taxon>
        <taxon>Sternorrhyncha</taxon>
        <taxon>Aphidomorpha</taxon>
        <taxon>Aphidoidea</taxon>
        <taxon>Aphididae</taxon>
        <taxon>Aphidini</taxon>
        <taxon>Aphis</taxon>
        <taxon>Aphis</taxon>
    </lineage>
</organism>
<keyword evidence="3" id="KW-1185">Reference proteome</keyword>
<dbReference type="EMBL" id="VYZN01000044">
    <property type="protein sequence ID" value="KAE9529678.1"/>
    <property type="molecule type" value="Genomic_DNA"/>
</dbReference>
<sequence length="205" mass="23552">MVSVIHVYHKLDGLIIQYAILQKGDELRRGRSSRRDDPRRHTLSGDQHHNYQPALTRSMDLESPASRGGYPPATGMLFDDDPGIMSEVETSSTGFRRGNKQRSSLPVVRTPSKTLERPLVYRILFPNIRYIIKLNGIPVSIIGQRFNRIPGKAHPPILHILLYCYKIYFNLKTVSYAQLLFNLYAFDLLVINYMNKFSDDSMLLN</sequence>
<feature type="compositionally biased region" description="Basic and acidic residues" evidence="1">
    <location>
        <begin position="26"/>
        <end position="40"/>
    </location>
</feature>
<proteinExistence type="predicted"/>
<dbReference type="OrthoDB" id="6022652at2759"/>